<dbReference type="InterPro" id="IPR028923">
    <property type="entry name" value="SAICAR_synt/ADE2_N"/>
</dbReference>
<name>A0AA46BPB9_9MICO</name>
<dbReference type="AlphaFoldDB" id="A0AA46BPB9"/>
<keyword evidence="6 8" id="KW-0067">ATP-binding</keyword>
<keyword evidence="3 8" id="KW-0436">Ligase</keyword>
<dbReference type="Proteomes" id="UP000254118">
    <property type="component" value="Unassembled WGS sequence"/>
</dbReference>
<evidence type="ECO:0000256" key="5">
    <source>
        <dbReference type="ARBA" id="ARBA00022755"/>
    </source>
</evidence>
<dbReference type="GO" id="GO:0006189">
    <property type="term" value="P:'de novo' IMP biosynthetic process"/>
    <property type="evidence" value="ECO:0007669"/>
    <property type="project" value="UniProtKB-UniRule"/>
</dbReference>
<gene>
    <name evidence="8 10" type="primary">purC</name>
    <name evidence="10" type="ORF">NCTC7915_01714</name>
</gene>
<evidence type="ECO:0000256" key="3">
    <source>
        <dbReference type="ARBA" id="ARBA00022598"/>
    </source>
</evidence>
<dbReference type="Pfam" id="PF01259">
    <property type="entry name" value="SAICAR_synt"/>
    <property type="match status" value="1"/>
</dbReference>
<reference evidence="10 11" key="1">
    <citation type="submission" date="2018-06" db="EMBL/GenBank/DDBJ databases">
        <authorList>
            <consortium name="Pathogen Informatics"/>
            <person name="Doyle S."/>
        </authorList>
    </citation>
    <scope>NUCLEOTIDE SEQUENCE [LARGE SCALE GENOMIC DNA]</scope>
    <source>
        <strain evidence="10 11">NCTC7915</strain>
    </source>
</reference>
<evidence type="ECO:0000256" key="4">
    <source>
        <dbReference type="ARBA" id="ARBA00022741"/>
    </source>
</evidence>
<evidence type="ECO:0000256" key="6">
    <source>
        <dbReference type="ARBA" id="ARBA00022840"/>
    </source>
</evidence>
<dbReference type="NCBIfam" id="TIGR00081">
    <property type="entry name" value="purC"/>
    <property type="match status" value="1"/>
</dbReference>
<evidence type="ECO:0000259" key="9">
    <source>
        <dbReference type="Pfam" id="PF01259"/>
    </source>
</evidence>
<proteinExistence type="inferred from homology"/>
<evidence type="ECO:0000313" key="10">
    <source>
        <dbReference type="EMBL" id="STD12067.1"/>
    </source>
</evidence>
<comment type="catalytic activity">
    <reaction evidence="7 8">
        <text>5-amino-1-(5-phospho-D-ribosyl)imidazole-4-carboxylate + L-aspartate + ATP = (2S)-2-[5-amino-1-(5-phospho-beta-D-ribosyl)imidazole-4-carboxamido]succinate + ADP + phosphate + 2 H(+)</text>
        <dbReference type="Rhea" id="RHEA:22628"/>
        <dbReference type="ChEBI" id="CHEBI:15378"/>
        <dbReference type="ChEBI" id="CHEBI:29991"/>
        <dbReference type="ChEBI" id="CHEBI:30616"/>
        <dbReference type="ChEBI" id="CHEBI:43474"/>
        <dbReference type="ChEBI" id="CHEBI:58443"/>
        <dbReference type="ChEBI" id="CHEBI:77657"/>
        <dbReference type="ChEBI" id="CHEBI:456216"/>
        <dbReference type="EC" id="6.3.2.6"/>
    </reaction>
</comment>
<dbReference type="Gene3D" id="3.30.470.20">
    <property type="entry name" value="ATP-grasp fold, B domain"/>
    <property type="match status" value="1"/>
</dbReference>
<evidence type="ECO:0000313" key="11">
    <source>
        <dbReference type="Proteomes" id="UP000254118"/>
    </source>
</evidence>
<evidence type="ECO:0000256" key="2">
    <source>
        <dbReference type="ARBA" id="ARBA00010190"/>
    </source>
</evidence>
<feature type="domain" description="SAICAR synthetase/ADE2 N-terminal" evidence="9">
    <location>
        <begin position="16"/>
        <end position="274"/>
    </location>
</feature>
<accession>A0AA46BPB9</accession>
<dbReference type="SUPFAM" id="SSF56104">
    <property type="entry name" value="SAICAR synthase-like"/>
    <property type="match status" value="1"/>
</dbReference>
<dbReference type="GO" id="GO:0005737">
    <property type="term" value="C:cytoplasm"/>
    <property type="evidence" value="ECO:0007669"/>
    <property type="project" value="TreeGrafter"/>
</dbReference>
<dbReference type="CDD" id="cd01414">
    <property type="entry name" value="SAICAR_synt_Sc"/>
    <property type="match status" value="1"/>
</dbReference>
<dbReference type="Gene3D" id="3.30.200.20">
    <property type="entry name" value="Phosphorylase Kinase, domain 1"/>
    <property type="match status" value="1"/>
</dbReference>
<evidence type="ECO:0000256" key="1">
    <source>
        <dbReference type="ARBA" id="ARBA00004672"/>
    </source>
</evidence>
<evidence type="ECO:0000256" key="8">
    <source>
        <dbReference type="HAMAP-Rule" id="MF_00137"/>
    </source>
</evidence>
<dbReference type="NCBIfam" id="NF010568">
    <property type="entry name" value="PRK13961.1"/>
    <property type="match status" value="1"/>
</dbReference>
<comment type="caution">
    <text evidence="10">The sequence shown here is derived from an EMBL/GenBank/DDBJ whole genome shotgun (WGS) entry which is preliminary data.</text>
</comment>
<evidence type="ECO:0000256" key="7">
    <source>
        <dbReference type="ARBA" id="ARBA00048475"/>
    </source>
</evidence>
<sequence>MGAYTPGTALDGFTHVYSGKVRDLYAPLDQVTGEPRSDQVLLVASDRISAFDYVLDSDIPDKGRVLTQMSLWWFEQFADLVPNHVVSTDVPEQVQGRAVLVKRLEMLPVECIGRAYLTGGGLAEYQQVGSVCGVALPDGLGEASKLPEPIFTPTTKAPLGEHDAPMTFSQVQEEIGEALAEKVRDLTVAIVKRGNEIAGERGILVADTKVEFGVEGVDADGVPNVILADELLTPDSSRFWRAQEWTPGQAQKSYDKQFVRDWLLSPASGWDRRSGQVPPALPEEVVEATRATYVAAYEALTGVTFV</sequence>
<dbReference type="InterPro" id="IPR001636">
    <property type="entry name" value="SAICAR_synth"/>
</dbReference>
<dbReference type="PANTHER" id="PTHR43700:SF1">
    <property type="entry name" value="PHOSPHORIBOSYLAMINOIMIDAZOLE-SUCCINOCARBOXAMIDE SYNTHASE"/>
    <property type="match status" value="1"/>
</dbReference>
<organism evidence="10 11">
    <name type="scientific">Dermatophilus congolensis</name>
    <dbReference type="NCBI Taxonomy" id="1863"/>
    <lineage>
        <taxon>Bacteria</taxon>
        <taxon>Bacillati</taxon>
        <taxon>Actinomycetota</taxon>
        <taxon>Actinomycetes</taxon>
        <taxon>Micrococcales</taxon>
        <taxon>Dermatophilaceae</taxon>
        <taxon>Dermatophilus</taxon>
    </lineage>
</organism>
<keyword evidence="5 8" id="KW-0658">Purine biosynthesis</keyword>
<dbReference type="RefSeq" id="WP_115031259.1">
    <property type="nucleotide sequence ID" value="NZ_UFYA01000001.1"/>
</dbReference>
<comment type="similarity">
    <text evidence="2 8">Belongs to the SAICAR synthetase family.</text>
</comment>
<protein>
    <recommendedName>
        <fullName evidence="8">Phosphoribosylaminoimidazole-succinocarboxamide synthase</fullName>
        <ecNumber evidence="8">6.3.2.6</ecNumber>
    </recommendedName>
    <alternativeName>
        <fullName evidence="8">SAICAR synthetase</fullName>
    </alternativeName>
</protein>
<dbReference type="EMBL" id="UFYA01000001">
    <property type="protein sequence ID" value="STD12067.1"/>
    <property type="molecule type" value="Genomic_DNA"/>
</dbReference>
<keyword evidence="4 8" id="KW-0547">Nucleotide-binding</keyword>
<dbReference type="HAMAP" id="MF_00137">
    <property type="entry name" value="SAICAR_synth"/>
    <property type="match status" value="1"/>
</dbReference>
<dbReference type="PANTHER" id="PTHR43700">
    <property type="entry name" value="PHOSPHORIBOSYLAMINOIMIDAZOLE-SUCCINOCARBOXAMIDE SYNTHASE"/>
    <property type="match status" value="1"/>
</dbReference>
<dbReference type="GO" id="GO:0005524">
    <property type="term" value="F:ATP binding"/>
    <property type="evidence" value="ECO:0007669"/>
    <property type="project" value="UniProtKB-KW"/>
</dbReference>
<comment type="pathway">
    <text evidence="1 8">Purine metabolism; IMP biosynthesis via de novo pathway; 5-amino-1-(5-phospho-D-ribosyl)imidazole-4-carboxamide from 5-amino-1-(5-phospho-D-ribosyl)imidazole-4-carboxylate: step 1/2.</text>
</comment>
<dbReference type="EC" id="6.3.2.6" evidence="8"/>
<dbReference type="GO" id="GO:0004639">
    <property type="term" value="F:phosphoribosylaminoimidazolesuccinocarboxamide synthase activity"/>
    <property type="evidence" value="ECO:0007669"/>
    <property type="project" value="UniProtKB-UniRule"/>
</dbReference>